<dbReference type="PANTHER" id="PTHR31251">
    <property type="entry name" value="SQUAMOSA PROMOTER-BINDING-LIKE PROTEIN 4"/>
    <property type="match status" value="1"/>
</dbReference>
<dbReference type="RefSeq" id="XP_005846755.1">
    <property type="nucleotide sequence ID" value="XM_005846693.1"/>
</dbReference>
<dbReference type="KEGG" id="cvr:CHLNCDRAFT_135230"/>
<dbReference type="SUPFAM" id="SSF103612">
    <property type="entry name" value="SBT domain"/>
    <property type="match status" value="1"/>
</dbReference>
<evidence type="ECO:0000256" key="4">
    <source>
        <dbReference type="SAM" id="MobiDB-lite"/>
    </source>
</evidence>
<dbReference type="GO" id="GO:0003677">
    <property type="term" value="F:DNA binding"/>
    <property type="evidence" value="ECO:0007669"/>
    <property type="project" value="InterPro"/>
</dbReference>
<dbReference type="eggNOG" id="ENOG502QRGA">
    <property type="taxonomic scope" value="Eukaryota"/>
</dbReference>
<evidence type="ECO:0000256" key="1">
    <source>
        <dbReference type="ARBA" id="ARBA00022723"/>
    </source>
</evidence>
<feature type="compositionally biased region" description="Low complexity" evidence="4">
    <location>
        <begin position="204"/>
        <end position="220"/>
    </location>
</feature>
<dbReference type="PANTHER" id="PTHR31251:SF169">
    <property type="entry name" value="SQUAMOSA PROMOTER-BINDING-LIKE PROTEIN 8"/>
    <property type="match status" value="1"/>
</dbReference>
<name>E1ZHS4_CHLVA</name>
<sequence>MDPNLAGQWLQQSFSWDPSALEARPAKAVPARKAAGAAVCQVEGCGVDLTGLRNFFRKQRICELHARADVVTDTAGRQLRFCQQCTRLEPLINFNAGRRSCKTSLAKRQARAHRGKAHSSPDSSPERGGAPASGLGSSSSEGEGSLNASSGKGSSRRSGGAVLTSKRSRGSPPFSGAASPGLAAMTSNESSRLASPGRYPARLQQGMPAQGQPQPQRLLPLPLQQGPEEMLWSSSLCENDIEELLALDPGSYSYA</sequence>
<keyword evidence="3" id="KW-0862">Zinc</keyword>
<dbReference type="InParanoid" id="E1ZHS4"/>
<reference evidence="6 7" key="1">
    <citation type="journal article" date="2010" name="Plant Cell">
        <title>The Chlorella variabilis NC64A genome reveals adaptation to photosymbiosis, coevolution with viruses, and cryptic sex.</title>
        <authorList>
            <person name="Blanc G."/>
            <person name="Duncan G."/>
            <person name="Agarkova I."/>
            <person name="Borodovsky M."/>
            <person name="Gurnon J."/>
            <person name="Kuo A."/>
            <person name="Lindquist E."/>
            <person name="Lucas S."/>
            <person name="Pangilinan J."/>
            <person name="Polle J."/>
            <person name="Salamov A."/>
            <person name="Terry A."/>
            <person name="Yamada T."/>
            <person name="Dunigan D.D."/>
            <person name="Grigoriev I.V."/>
            <person name="Claverie J.M."/>
            <person name="Van Etten J.L."/>
        </authorList>
    </citation>
    <scope>NUCLEOTIDE SEQUENCE [LARGE SCALE GENOMIC DNA]</scope>
    <source>
        <strain evidence="6 7">NC64A</strain>
    </source>
</reference>
<accession>E1ZHS4</accession>
<feature type="domain" description="SBP-type" evidence="5">
    <location>
        <begin position="37"/>
        <end position="115"/>
    </location>
</feature>
<feature type="compositionally biased region" description="Basic residues" evidence="4">
    <location>
        <begin position="108"/>
        <end position="117"/>
    </location>
</feature>
<evidence type="ECO:0000256" key="3">
    <source>
        <dbReference type="ARBA" id="ARBA00022833"/>
    </source>
</evidence>
<dbReference type="EMBL" id="GL433847">
    <property type="protein sequence ID" value="EFN54653.1"/>
    <property type="molecule type" value="Genomic_DNA"/>
</dbReference>
<dbReference type="Gene3D" id="4.10.1100.10">
    <property type="entry name" value="Transcription factor, SBP-box domain"/>
    <property type="match status" value="1"/>
</dbReference>
<dbReference type="GO" id="GO:0008270">
    <property type="term" value="F:zinc ion binding"/>
    <property type="evidence" value="ECO:0007669"/>
    <property type="project" value="UniProtKB-KW"/>
</dbReference>
<feature type="region of interest" description="Disordered" evidence="4">
    <location>
        <begin position="105"/>
        <end position="220"/>
    </location>
</feature>
<protein>
    <recommendedName>
        <fullName evidence="5">SBP-type domain-containing protein</fullName>
    </recommendedName>
</protein>
<dbReference type="OrthoDB" id="515128at2759"/>
<evidence type="ECO:0000313" key="6">
    <source>
        <dbReference type="EMBL" id="EFN54653.1"/>
    </source>
</evidence>
<dbReference type="Proteomes" id="UP000008141">
    <property type="component" value="Unassembled WGS sequence"/>
</dbReference>
<dbReference type="InterPro" id="IPR004333">
    <property type="entry name" value="SBP_dom"/>
</dbReference>
<organism evidence="7">
    <name type="scientific">Chlorella variabilis</name>
    <name type="common">Green alga</name>
    <dbReference type="NCBI Taxonomy" id="554065"/>
    <lineage>
        <taxon>Eukaryota</taxon>
        <taxon>Viridiplantae</taxon>
        <taxon>Chlorophyta</taxon>
        <taxon>core chlorophytes</taxon>
        <taxon>Trebouxiophyceae</taxon>
        <taxon>Chlorellales</taxon>
        <taxon>Chlorellaceae</taxon>
        <taxon>Chlorella clade</taxon>
        <taxon>Chlorella</taxon>
    </lineage>
</organism>
<keyword evidence="1" id="KW-0479">Metal-binding</keyword>
<dbReference type="GO" id="GO:0005634">
    <property type="term" value="C:nucleus"/>
    <property type="evidence" value="ECO:0007669"/>
    <property type="project" value="InterPro"/>
</dbReference>
<evidence type="ECO:0000256" key="2">
    <source>
        <dbReference type="ARBA" id="ARBA00022771"/>
    </source>
</evidence>
<dbReference type="PROSITE" id="PS51141">
    <property type="entry name" value="ZF_SBP"/>
    <property type="match status" value="1"/>
</dbReference>
<evidence type="ECO:0000259" key="5">
    <source>
        <dbReference type="PROSITE" id="PS51141"/>
    </source>
</evidence>
<proteinExistence type="predicted"/>
<evidence type="ECO:0000313" key="7">
    <source>
        <dbReference type="Proteomes" id="UP000008141"/>
    </source>
</evidence>
<keyword evidence="2" id="KW-0863">Zinc-finger</keyword>
<gene>
    <name evidence="6" type="ORF">CHLNCDRAFT_135230</name>
</gene>
<dbReference type="AlphaFoldDB" id="E1ZHS4"/>
<dbReference type="STRING" id="554065.E1ZHS4"/>
<keyword evidence="7" id="KW-1185">Reference proteome</keyword>
<dbReference type="InterPro" id="IPR044817">
    <property type="entry name" value="SBP-like"/>
</dbReference>
<dbReference type="Pfam" id="PF03110">
    <property type="entry name" value="SBP"/>
    <property type="match status" value="1"/>
</dbReference>
<dbReference type="GeneID" id="17354075"/>
<dbReference type="InterPro" id="IPR036893">
    <property type="entry name" value="SBP_sf"/>
</dbReference>
<feature type="compositionally biased region" description="Low complexity" evidence="4">
    <location>
        <begin position="128"/>
        <end position="160"/>
    </location>
</feature>